<dbReference type="Proteomes" id="UP001165122">
    <property type="component" value="Unassembled WGS sequence"/>
</dbReference>
<name>A0A9W7CCQ8_9STRA</name>
<keyword evidence="1" id="KW-1133">Transmembrane helix</keyword>
<evidence type="ECO:0000256" key="1">
    <source>
        <dbReference type="SAM" id="Phobius"/>
    </source>
</evidence>
<protein>
    <submittedName>
        <fullName evidence="3">Uncharacterized protein</fullName>
    </submittedName>
</protein>
<proteinExistence type="predicted"/>
<dbReference type="AlphaFoldDB" id="A0A9W7CCQ8"/>
<evidence type="ECO:0000313" key="4">
    <source>
        <dbReference type="Proteomes" id="UP001165122"/>
    </source>
</evidence>
<keyword evidence="2" id="KW-0732">Signal</keyword>
<feature type="chain" id="PRO_5040888561" evidence="2">
    <location>
        <begin position="24"/>
        <end position="419"/>
    </location>
</feature>
<dbReference type="InterPro" id="IPR016833">
    <property type="entry name" value="Put_Na-Bile_cotransptr"/>
</dbReference>
<feature type="transmembrane region" description="Helical" evidence="1">
    <location>
        <begin position="152"/>
        <end position="172"/>
    </location>
</feature>
<dbReference type="OrthoDB" id="188035at2759"/>
<dbReference type="EMBL" id="BRXW01000041">
    <property type="protein sequence ID" value="GMI02221.1"/>
    <property type="molecule type" value="Genomic_DNA"/>
</dbReference>
<feature type="transmembrane region" description="Helical" evidence="1">
    <location>
        <begin position="383"/>
        <end position="400"/>
    </location>
</feature>
<dbReference type="Gene3D" id="1.20.1530.20">
    <property type="match status" value="1"/>
</dbReference>
<dbReference type="PANTHER" id="PTHR18640:SF5">
    <property type="entry name" value="SODIUM_BILE ACID COTRANSPORTER 7"/>
    <property type="match status" value="1"/>
</dbReference>
<feature type="transmembrane region" description="Helical" evidence="1">
    <location>
        <begin position="321"/>
        <end position="344"/>
    </location>
</feature>
<dbReference type="InterPro" id="IPR038770">
    <property type="entry name" value="Na+/solute_symporter_sf"/>
</dbReference>
<dbReference type="GO" id="GO:0005886">
    <property type="term" value="C:plasma membrane"/>
    <property type="evidence" value="ECO:0007669"/>
    <property type="project" value="TreeGrafter"/>
</dbReference>
<reference evidence="4" key="1">
    <citation type="journal article" date="2023" name="Commun. Biol.">
        <title>Genome analysis of Parmales, the sister group of diatoms, reveals the evolutionary specialization of diatoms from phago-mixotrophs to photoautotrophs.</title>
        <authorList>
            <person name="Ban H."/>
            <person name="Sato S."/>
            <person name="Yoshikawa S."/>
            <person name="Yamada K."/>
            <person name="Nakamura Y."/>
            <person name="Ichinomiya M."/>
            <person name="Sato N."/>
            <person name="Blanc-Mathieu R."/>
            <person name="Endo H."/>
            <person name="Kuwata A."/>
            <person name="Ogata H."/>
        </authorList>
    </citation>
    <scope>NUCLEOTIDE SEQUENCE [LARGE SCALE GENOMIC DNA]</scope>
    <source>
        <strain evidence="4">NIES 3700</strain>
    </source>
</reference>
<feature type="signal peptide" evidence="2">
    <location>
        <begin position="1"/>
        <end position="23"/>
    </location>
</feature>
<keyword evidence="1" id="KW-0472">Membrane</keyword>
<gene>
    <name evidence="3" type="ORF">TrLO_g6049</name>
</gene>
<feature type="transmembrane region" description="Helical" evidence="1">
    <location>
        <begin position="85"/>
        <end position="103"/>
    </location>
</feature>
<sequence>MFCPSLLLLLLLLLCVSFHSSLSFGIPSPSPSTSDSKSFRVNGVNKMHAYDVDCAPSLRPPPTLILRGGATSTSSKLSTFASTNFFVLGLLTSLTVSYVFPTLFNNASPLNPSLFLSYLGVPLIFLLSSLTLPSSALSRSLLNPSALRLNLLIQTTSLLLIPLLTLSLTPIFKNIFHLPQPIILGLQLLSSLPTTVNMCIALTSSANGDTPLTITNAVIGNLAGVLVTPLWFSYFSSLSGVDVGMANVSVLKTLKSLSKKVLLPMLLGQLLRLNLPLKTLFDKRKKESKRIQECILLSIVWNSFSNAFTPSSTAANLSVDLIAKIMIITSTLHMLYFSLTMYLFPKLNYSRSSTVASSFVISHKTLAFGLPLIKTVFGSSADLGYFIAPIMIVHPLQLFLGGSLKGRLKGWIEQEEKKG</sequence>
<evidence type="ECO:0000256" key="2">
    <source>
        <dbReference type="SAM" id="SignalP"/>
    </source>
</evidence>
<keyword evidence="1" id="KW-0812">Transmembrane</keyword>
<feature type="transmembrane region" description="Helical" evidence="1">
    <location>
        <begin position="212"/>
        <end position="232"/>
    </location>
</feature>
<dbReference type="PANTHER" id="PTHR18640">
    <property type="entry name" value="SOLUTE CARRIER FAMILY 10 MEMBER 7"/>
    <property type="match status" value="1"/>
</dbReference>
<evidence type="ECO:0000313" key="3">
    <source>
        <dbReference type="EMBL" id="GMI02221.1"/>
    </source>
</evidence>
<keyword evidence="4" id="KW-1185">Reference proteome</keyword>
<comment type="caution">
    <text evidence="3">The sequence shown here is derived from an EMBL/GenBank/DDBJ whole genome shotgun (WGS) entry which is preliminary data.</text>
</comment>
<organism evidence="3 4">
    <name type="scientific">Triparma laevis f. longispina</name>
    <dbReference type="NCBI Taxonomy" id="1714387"/>
    <lineage>
        <taxon>Eukaryota</taxon>
        <taxon>Sar</taxon>
        <taxon>Stramenopiles</taxon>
        <taxon>Ochrophyta</taxon>
        <taxon>Bolidophyceae</taxon>
        <taxon>Parmales</taxon>
        <taxon>Triparmaceae</taxon>
        <taxon>Triparma</taxon>
    </lineage>
</organism>
<feature type="transmembrane region" description="Helical" evidence="1">
    <location>
        <begin position="115"/>
        <end position="132"/>
    </location>
</feature>
<dbReference type="Pfam" id="PF13593">
    <property type="entry name" value="SBF_like"/>
    <property type="match status" value="1"/>
</dbReference>
<feature type="transmembrane region" description="Helical" evidence="1">
    <location>
        <begin position="184"/>
        <end position="206"/>
    </location>
</feature>
<accession>A0A9W7CCQ8</accession>